<dbReference type="Pfam" id="PF04321">
    <property type="entry name" value="RmlD_sub_bind"/>
    <property type="match status" value="1"/>
</dbReference>
<keyword evidence="9" id="KW-1185">Reference proteome</keyword>
<comment type="caution">
    <text evidence="8">The sequence shown here is derived from an EMBL/GenBank/DDBJ whole genome shotgun (WGS) entry which is preliminary data.</text>
</comment>
<evidence type="ECO:0000256" key="5">
    <source>
        <dbReference type="ARBA" id="ARBA00048200"/>
    </source>
</evidence>
<dbReference type="InterPro" id="IPR029903">
    <property type="entry name" value="RmlD-like-bd"/>
</dbReference>
<proteinExistence type="inferred from homology"/>
<evidence type="ECO:0000256" key="1">
    <source>
        <dbReference type="ARBA" id="ARBA00004781"/>
    </source>
</evidence>
<reference evidence="8" key="2">
    <citation type="submission" date="2020-09" db="EMBL/GenBank/DDBJ databases">
        <authorList>
            <person name="Sun Q."/>
            <person name="Zhou Y."/>
        </authorList>
    </citation>
    <scope>NUCLEOTIDE SEQUENCE</scope>
    <source>
        <strain evidence="8">CGMCC 1.15290</strain>
    </source>
</reference>
<comment type="pathway">
    <text evidence="1 6">Carbohydrate biosynthesis; dTDP-L-rhamnose biosynthesis.</text>
</comment>
<evidence type="ECO:0000313" key="8">
    <source>
        <dbReference type="EMBL" id="GGH65539.1"/>
    </source>
</evidence>
<sequence length="285" mass="31687">MNILIIGGSGLVGGNLYRELQKQPFVQKLLATHISFPVPETVFLDPLVNMSPEISAAPWDVIVHTGALTHVDRCEQDKELSYALTVQSTLNLLQLAATSNALFVYLGTDYIFNGENGPYAEDDAVDPLSVYGLHKLEAETAVRQYKRHLVARITNVYGAEVRNKNFIAAMLQRLKQEERPEVKAPYDQYATPVNAADIARALVLLIRDGAEGVYHLGGTDYVSRTQLLQRINVYYNNRIHIQAVSTAALGQAAKRPLRGGLLSGRFMAAYPHFTFTNIDDYLKHT</sequence>
<dbReference type="InterPro" id="IPR036291">
    <property type="entry name" value="NAD(P)-bd_dom_sf"/>
</dbReference>
<evidence type="ECO:0000256" key="4">
    <source>
        <dbReference type="ARBA" id="ARBA00017099"/>
    </source>
</evidence>
<keyword evidence="6" id="KW-0560">Oxidoreductase</keyword>
<dbReference type="PANTHER" id="PTHR10491:SF4">
    <property type="entry name" value="METHIONINE ADENOSYLTRANSFERASE 2 SUBUNIT BETA"/>
    <property type="match status" value="1"/>
</dbReference>
<dbReference type="CDD" id="cd05254">
    <property type="entry name" value="dTDP_HR_like_SDR_e"/>
    <property type="match status" value="1"/>
</dbReference>
<dbReference type="GO" id="GO:0008831">
    <property type="term" value="F:dTDP-4-dehydrorhamnose reductase activity"/>
    <property type="evidence" value="ECO:0007669"/>
    <property type="project" value="UniProtKB-EC"/>
</dbReference>
<dbReference type="EC" id="1.1.1.133" evidence="3 6"/>
<dbReference type="AlphaFoldDB" id="A0A917MUV4"/>
<evidence type="ECO:0000259" key="7">
    <source>
        <dbReference type="Pfam" id="PF04321"/>
    </source>
</evidence>
<organism evidence="8 9">
    <name type="scientific">Filimonas zeae</name>
    <dbReference type="NCBI Taxonomy" id="1737353"/>
    <lineage>
        <taxon>Bacteria</taxon>
        <taxon>Pseudomonadati</taxon>
        <taxon>Bacteroidota</taxon>
        <taxon>Chitinophagia</taxon>
        <taxon>Chitinophagales</taxon>
        <taxon>Chitinophagaceae</taxon>
        <taxon>Filimonas</taxon>
    </lineage>
</organism>
<evidence type="ECO:0000256" key="6">
    <source>
        <dbReference type="RuleBase" id="RU364082"/>
    </source>
</evidence>
<dbReference type="InterPro" id="IPR005913">
    <property type="entry name" value="dTDP_dehydrorham_reduct"/>
</dbReference>
<feature type="domain" description="RmlD-like substrate binding" evidence="7">
    <location>
        <begin position="1"/>
        <end position="262"/>
    </location>
</feature>
<dbReference type="PANTHER" id="PTHR10491">
    <property type="entry name" value="DTDP-4-DEHYDRORHAMNOSE REDUCTASE"/>
    <property type="match status" value="1"/>
</dbReference>
<dbReference type="SUPFAM" id="SSF51735">
    <property type="entry name" value="NAD(P)-binding Rossmann-fold domains"/>
    <property type="match status" value="1"/>
</dbReference>
<evidence type="ECO:0000313" key="9">
    <source>
        <dbReference type="Proteomes" id="UP000627292"/>
    </source>
</evidence>
<reference evidence="8" key="1">
    <citation type="journal article" date="2014" name="Int. J. Syst. Evol. Microbiol.">
        <title>Complete genome sequence of Corynebacterium casei LMG S-19264T (=DSM 44701T), isolated from a smear-ripened cheese.</title>
        <authorList>
            <consortium name="US DOE Joint Genome Institute (JGI-PGF)"/>
            <person name="Walter F."/>
            <person name="Albersmeier A."/>
            <person name="Kalinowski J."/>
            <person name="Ruckert C."/>
        </authorList>
    </citation>
    <scope>NUCLEOTIDE SEQUENCE</scope>
    <source>
        <strain evidence="8">CGMCC 1.15290</strain>
    </source>
</reference>
<protein>
    <recommendedName>
        <fullName evidence="4 6">dTDP-4-dehydrorhamnose reductase</fullName>
        <ecNumber evidence="3 6">1.1.1.133</ecNumber>
    </recommendedName>
</protein>
<keyword evidence="6" id="KW-0521">NADP</keyword>
<name>A0A917MUV4_9BACT</name>
<accession>A0A917MUV4</accession>
<dbReference type="RefSeq" id="WP_188951774.1">
    <property type="nucleotide sequence ID" value="NZ_BMIB01000002.1"/>
</dbReference>
<comment type="catalytic activity">
    <reaction evidence="5">
        <text>dTDP-beta-L-rhamnose + NADP(+) = dTDP-4-dehydro-beta-L-rhamnose + NADPH + H(+)</text>
        <dbReference type="Rhea" id="RHEA:21796"/>
        <dbReference type="ChEBI" id="CHEBI:15378"/>
        <dbReference type="ChEBI" id="CHEBI:57510"/>
        <dbReference type="ChEBI" id="CHEBI:57783"/>
        <dbReference type="ChEBI" id="CHEBI:58349"/>
        <dbReference type="ChEBI" id="CHEBI:62830"/>
        <dbReference type="EC" id="1.1.1.133"/>
    </reaction>
</comment>
<dbReference type="Proteomes" id="UP000627292">
    <property type="component" value="Unassembled WGS sequence"/>
</dbReference>
<dbReference type="EMBL" id="BMIB01000002">
    <property type="protein sequence ID" value="GGH65539.1"/>
    <property type="molecule type" value="Genomic_DNA"/>
</dbReference>
<comment type="function">
    <text evidence="6">Catalyzes the reduction of dTDP-6-deoxy-L-lyxo-4-hexulose to yield dTDP-L-rhamnose.</text>
</comment>
<comment type="similarity">
    <text evidence="2 6">Belongs to the dTDP-4-dehydrorhamnose reductase family.</text>
</comment>
<evidence type="ECO:0000256" key="3">
    <source>
        <dbReference type="ARBA" id="ARBA00012929"/>
    </source>
</evidence>
<gene>
    <name evidence="8" type="primary">rmlD</name>
    <name evidence="8" type="ORF">GCM10011379_18780</name>
</gene>
<evidence type="ECO:0000256" key="2">
    <source>
        <dbReference type="ARBA" id="ARBA00010944"/>
    </source>
</evidence>
<dbReference type="Gene3D" id="3.40.50.720">
    <property type="entry name" value="NAD(P)-binding Rossmann-like Domain"/>
    <property type="match status" value="1"/>
</dbReference>